<organism evidence="1">
    <name type="scientific">bioreactor metagenome</name>
    <dbReference type="NCBI Taxonomy" id="1076179"/>
    <lineage>
        <taxon>unclassified sequences</taxon>
        <taxon>metagenomes</taxon>
        <taxon>ecological metagenomes</taxon>
    </lineage>
</organism>
<sequence>MLSDKRLCKRISAVPTVFNRYFKHSHIAAAKLVGSKRQPSASYVFAKRHPSHITEKTHKAIFCHASNLSDFIDIDITA</sequence>
<name>A0A645G333_9ZZZZ</name>
<dbReference type="AlphaFoldDB" id="A0A645G333"/>
<protein>
    <submittedName>
        <fullName evidence="1">Uncharacterized protein</fullName>
    </submittedName>
</protein>
<dbReference type="EMBL" id="VSSQ01069220">
    <property type="protein sequence ID" value="MPN21268.1"/>
    <property type="molecule type" value="Genomic_DNA"/>
</dbReference>
<gene>
    <name evidence="1" type="ORF">SDC9_168647</name>
</gene>
<evidence type="ECO:0000313" key="1">
    <source>
        <dbReference type="EMBL" id="MPN21268.1"/>
    </source>
</evidence>
<reference evidence="1" key="1">
    <citation type="submission" date="2019-08" db="EMBL/GenBank/DDBJ databases">
        <authorList>
            <person name="Kucharzyk K."/>
            <person name="Murdoch R.W."/>
            <person name="Higgins S."/>
            <person name="Loffler F."/>
        </authorList>
    </citation>
    <scope>NUCLEOTIDE SEQUENCE</scope>
</reference>
<comment type="caution">
    <text evidence="1">The sequence shown here is derived from an EMBL/GenBank/DDBJ whole genome shotgun (WGS) entry which is preliminary data.</text>
</comment>
<accession>A0A645G333</accession>
<proteinExistence type="predicted"/>